<feature type="chain" id="PRO_5039019627" description="Lipoprotein" evidence="2">
    <location>
        <begin position="24"/>
        <end position="227"/>
    </location>
</feature>
<comment type="caution">
    <text evidence="3">The sequence shown here is derived from an EMBL/GenBank/DDBJ whole genome shotgun (WGS) entry which is preliminary data.</text>
</comment>
<feature type="compositionally biased region" description="Low complexity" evidence="1">
    <location>
        <begin position="195"/>
        <end position="221"/>
    </location>
</feature>
<dbReference type="OrthoDB" id="3212108at2"/>
<keyword evidence="2" id="KW-0732">Signal</keyword>
<evidence type="ECO:0000256" key="2">
    <source>
        <dbReference type="SAM" id="SignalP"/>
    </source>
</evidence>
<dbReference type="Gene3D" id="1.10.4030.10">
    <property type="entry name" value="Porin chaperone SurA, peptide-binding domain"/>
    <property type="match status" value="1"/>
</dbReference>
<sequence>MKSYRVRVAVALAATGIAVTACGGPVQAGSAAIVGKERITSSELNDEVRALRADLAANKIPEGQLQLSFSLPQTVLLNMTTSRQFQELGRSKGVTATDREVDDIAVAQGGWDQFNKVLLSNGIPLDEGRGFVRAVVVRNKLAQQSGAGQDQESQQAAIQKVIQEADSTVPVRYSPRYGKFDPQQGFVADDRFGSAGEAPAAGAPAAEAPAGEGAPAAGGAPDTPQAG</sequence>
<name>A0A8H9H0S8_9ACTN</name>
<evidence type="ECO:0000256" key="1">
    <source>
        <dbReference type="SAM" id="MobiDB-lite"/>
    </source>
</evidence>
<dbReference type="AlphaFoldDB" id="A0A8H9H0S8"/>
<feature type="signal peptide" evidence="2">
    <location>
        <begin position="1"/>
        <end position="23"/>
    </location>
</feature>
<dbReference type="PROSITE" id="PS51257">
    <property type="entry name" value="PROKAR_LIPOPROTEIN"/>
    <property type="match status" value="1"/>
</dbReference>
<dbReference type="Proteomes" id="UP000653480">
    <property type="component" value="Unassembled WGS sequence"/>
</dbReference>
<dbReference type="RefSeq" id="WP_142571206.1">
    <property type="nucleotide sequence ID" value="NZ_BMMN01000007.1"/>
</dbReference>
<gene>
    <name evidence="3" type="ORF">GCM10011574_42630</name>
</gene>
<dbReference type="EMBL" id="BMMN01000007">
    <property type="protein sequence ID" value="GGO18181.1"/>
    <property type="molecule type" value="Genomic_DNA"/>
</dbReference>
<protein>
    <recommendedName>
        <fullName evidence="5">Lipoprotein</fullName>
    </recommendedName>
</protein>
<dbReference type="SUPFAM" id="SSF109998">
    <property type="entry name" value="Triger factor/SurA peptide-binding domain-like"/>
    <property type="match status" value="1"/>
</dbReference>
<dbReference type="InterPro" id="IPR027304">
    <property type="entry name" value="Trigger_fact/SurA_dom_sf"/>
</dbReference>
<reference evidence="3" key="2">
    <citation type="submission" date="2020-09" db="EMBL/GenBank/DDBJ databases">
        <authorList>
            <person name="Sun Q."/>
            <person name="Zhou Y."/>
        </authorList>
    </citation>
    <scope>NUCLEOTIDE SEQUENCE</scope>
    <source>
        <strain evidence="3">CGMCC 4.7138</strain>
    </source>
</reference>
<keyword evidence="4" id="KW-1185">Reference proteome</keyword>
<evidence type="ECO:0000313" key="3">
    <source>
        <dbReference type="EMBL" id="GGO18181.1"/>
    </source>
</evidence>
<feature type="region of interest" description="Disordered" evidence="1">
    <location>
        <begin position="179"/>
        <end position="227"/>
    </location>
</feature>
<accession>A0A8H9H0S8</accession>
<proteinExistence type="predicted"/>
<organism evidence="3 4">
    <name type="scientific">Microbispora bryophytorum</name>
    <dbReference type="NCBI Taxonomy" id="1460882"/>
    <lineage>
        <taxon>Bacteria</taxon>
        <taxon>Bacillati</taxon>
        <taxon>Actinomycetota</taxon>
        <taxon>Actinomycetes</taxon>
        <taxon>Streptosporangiales</taxon>
        <taxon>Streptosporangiaceae</taxon>
        <taxon>Microbispora</taxon>
    </lineage>
</organism>
<evidence type="ECO:0008006" key="5">
    <source>
        <dbReference type="Google" id="ProtNLM"/>
    </source>
</evidence>
<evidence type="ECO:0000313" key="4">
    <source>
        <dbReference type="Proteomes" id="UP000653480"/>
    </source>
</evidence>
<reference evidence="3" key="1">
    <citation type="journal article" date="2014" name="Int. J. Syst. Evol. Microbiol.">
        <title>Complete genome sequence of Corynebacterium casei LMG S-19264T (=DSM 44701T), isolated from a smear-ripened cheese.</title>
        <authorList>
            <consortium name="US DOE Joint Genome Institute (JGI-PGF)"/>
            <person name="Walter F."/>
            <person name="Albersmeier A."/>
            <person name="Kalinowski J."/>
            <person name="Ruckert C."/>
        </authorList>
    </citation>
    <scope>NUCLEOTIDE SEQUENCE</scope>
    <source>
        <strain evidence="3">CGMCC 4.7138</strain>
    </source>
</reference>